<dbReference type="Pfam" id="PF00694">
    <property type="entry name" value="Aconitase_C"/>
    <property type="match status" value="1"/>
</dbReference>
<dbReference type="Gene3D" id="3.20.19.10">
    <property type="entry name" value="Aconitase, domain 4"/>
    <property type="match status" value="1"/>
</dbReference>
<evidence type="ECO:0000256" key="4">
    <source>
        <dbReference type="ARBA" id="ARBA00009845"/>
    </source>
</evidence>
<evidence type="ECO:0000256" key="6">
    <source>
        <dbReference type="ARBA" id="ARBA00022430"/>
    </source>
</evidence>
<evidence type="ECO:0000256" key="7">
    <source>
        <dbReference type="ARBA" id="ARBA00022605"/>
    </source>
</evidence>
<keyword evidence="9 10" id="KW-0100">Branched-chain amino acid biosynthesis</keyword>
<evidence type="ECO:0000259" key="11">
    <source>
        <dbReference type="Pfam" id="PF00694"/>
    </source>
</evidence>
<dbReference type="InterPro" id="IPR000573">
    <property type="entry name" value="AconitaseA/IPMdHydase_ssu_swvl"/>
</dbReference>
<accession>A0A5F2BD18</accession>
<comment type="subunit">
    <text evidence="5 10">Heterodimer of LeuC and LeuD.</text>
</comment>
<dbReference type="HAMAP" id="MF_01031">
    <property type="entry name" value="LeuD_type1"/>
    <property type="match status" value="1"/>
</dbReference>
<dbReference type="EMBL" id="RQGN01000045">
    <property type="protein sequence ID" value="TGM03479.1"/>
    <property type="molecule type" value="Genomic_DNA"/>
</dbReference>
<dbReference type="EC" id="4.2.1.33" evidence="10"/>
<dbReference type="Proteomes" id="UP000298429">
    <property type="component" value="Unassembled WGS sequence"/>
</dbReference>
<dbReference type="GO" id="GO:0003861">
    <property type="term" value="F:3-isopropylmalate dehydratase activity"/>
    <property type="evidence" value="ECO:0007669"/>
    <property type="project" value="UniProtKB-UniRule"/>
</dbReference>
<dbReference type="FunFam" id="3.20.19.10:FF:000003">
    <property type="entry name" value="3-isopropylmalate dehydratase small subunit"/>
    <property type="match status" value="1"/>
</dbReference>
<evidence type="ECO:0000256" key="8">
    <source>
        <dbReference type="ARBA" id="ARBA00023239"/>
    </source>
</evidence>
<dbReference type="GO" id="GO:0009316">
    <property type="term" value="C:3-isopropylmalate dehydratase complex"/>
    <property type="evidence" value="ECO:0007669"/>
    <property type="project" value="InterPro"/>
</dbReference>
<dbReference type="InterPro" id="IPR033940">
    <property type="entry name" value="IPMI_Swivel"/>
</dbReference>
<comment type="catalytic activity">
    <reaction evidence="1 10">
        <text>(2R,3S)-3-isopropylmalate = (2S)-2-isopropylmalate</text>
        <dbReference type="Rhea" id="RHEA:32287"/>
        <dbReference type="ChEBI" id="CHEBI:1178"/>
        <dbReference type="ChEBI" id="CHEBI:35121"/>
        <dbReference type="EC" id="4.2.1.33"/>
    </reaction>
</comment>
<evidence type="ECO:0000256" key="9">
    <source>
        <dbReference type="ARBA" id="ARBA00023304"/>
    </source>
</evidence>
<dbReference type="CDD" id="cd01577">
    <property type="entry name" value="IPMI_Swivel"/>
    <property type="match status" value="1"/>
</dbReference>
<dbReference type="UniPathway" id="UPA00048">
    <property type="reaction ID" value="UER00071"/>
</dbReference>
<comment type="pathway">
    <text evidence="3 10">Amino-acid biosynthesis; L-leucine biosynthesis; L-leucine from 3-methyl-2-oxobutanoate: step 2/4.</text>
</comment>
<comment type="similarity">
    <text evidence="4 10">Belongs to the LeuD family. LeuD type 1 subfamily.</text>
</comment>
<proteinExistence type="inferred from homology"/>
<dbReference type="SUPFAM" id="SSF52016">
    <property type="entry name" value="LeuD/IlvD-like"/>
    <property type="match status" value="1"/>
</dbReference>
<reference evidence="12 13" key="1">
    <citation type="journal article" date="2019" name="PLoS Negl. Trop. Dis.">
        <title>Revisiting the worldwide diversity of Leptospira species in the environment.</title>
        <authorList>
            <person name="Vincent A.T."/>
            <person name="Schiettekatte O."/>
            <person name="Bourhy P."/>
            <person name="Veyrier F.J."/>
            <person name="Picardeau M."/>
        </authorList>
    </citation>
    <scope>NUCLEOTIDE SEQUENCE [LARGE SCALE GENOMIC DNA]</scope>
    <source>
        <strain evidence="12 13">201702444</strain>
    </source>
</reference>
<dbReference type="InterPro" id="IPR050075">
    <property type="entry name" value="LeuD"/>
</dbReference>
<comment type="caution">
    <text evidence="12">The sequence shown here is derived from an EMBL/GenBank/DDBJ whole genome shotgun (WGS) entry which is preliminary data.</text>
</comment>
<dbReference type="RefSeq" id="WP_135670806.1">
    <property type="nucleotide sequence ID" value="NZ_RQGN01000045.1"/>
</dbReference>
<dbReference type="PANTHER" id="PTHR43345:SF5">
    <property type="entry name" value="3-ISOPROPYLMALATE DEHYDRATASE SMALL SUBUNIT"/>
    <property type="match status" value="1"/>
</dbReference>
<keyword evidence="6 10" id="KW-0432">Leucine biosynthesis</keyword>
<evidence type="ECO:0000256" key="1">
    <source>
        <dbReference type="ARBA" id="ARBA00000491"/>
    </source>
</evidence>
<keyword evidence="8 10" id="KW-0456">Lyase</keyword>
<dbReference type="NCBIfam" id="NF002458">
    <property type="entry name" value="PRK01641.1"/>
    <property type="match status" value="1"/>
</dbReference>
<organism evidence="12 13">
    <name type="scientific">Leptospira barantonii</name>
    <dbReference type="NCBI Taxonomy" id="2023184"/>
    <lineage>
        <taxon>Bacteria</taxon>
        <taxon>Pseudomonadati</taxon>
        <taxon>Spirochaetota</taxon>
        <taxon>Spirochaetia</taxon>
        <taxon>Leptospirales</taxon>
        <taxon>Leptospiraceae</taxon>
        <taxon>Leptospira</taxon>
    </lineage>
</organism>
<dbReference type="InterPro" id="IPR015928">
    <property type="entry name" value="Aconitase/3IPM_dehydase_swvl"/>
</dbReference>
<evidence type="ECO:0000256" key="2">
    <source>
        <dbReference type="ARBA" id="ARBA00002695"/>
    </source>
</evidence>
<protein>
    <recommendedName>
        <fullName evidence="10">3-isopropylmalate dehydratase small subunit</fullName>
        <ecNumber evidence="10">4.2.1.33</ecNumber>
    </recommendedName>
    <alternativeName>
        <fullName evidence="10">Alpha-IPM isomerase</fullName>
        <shortName evidence="10">IPMI</shortName>
    </alternativeName>
    <alternativeName>
        <fullName evidence="10">Isopropylmalate isomerase</fullName>
    </alternativeName>
</protein>
<evidence type="ECO:0000256" key="10">
    <source>
        <dbReference type="HAMAP-Rule" id="MF_01031"/>
    </source>
</evidence>
<evidence type="ECO:0000256" key="5">
    <source>
        <dbReference type="ARBA" id="ARBA00011271"/>
    </source>
</evidence>
<comment type="function">
    <text evidence="2 10">Catalyzes the isomerization between 2-isopropylmalate and 3-isopropylmalate, via the formation of 2-isopropylmaleate.</text>
</comment>
<keyword evidence="7 10" id="KW-0028">Amino-acid biosynthesis</keyword>
<name>A0A5F2BD18_9LEPT</name>
<dbReference type="GO" id="GO:0009098">
    <property type="term" value="P:L-leucine biosynthetic process"/>
    <property type="evidence" value="ECO:0007669"/>
    <property type="project" value="UniProtKB-UniRule"/>
</dbReference>
<evidence type="ECO:0000313" key="13">
    <source>
        <dbReference type="Proteomes" id="UP000298429"/>
    </source>
</evidence>
<dbReference type="NCBIfam" id="TIGR00171">
    <property type="entry name" value="leuD"/>
    <property type="match status" value="1"/>
</dbReference>
<evidence type="ECO:0000256" key="3">
    <source>
        <dbReference type="ARBA" id="ARBA00004729"/>
    </source>
</evidence>
<dbReference type="PANTHER" id="PTHR43345">
    <property type="entry name" value="3-ISOPROPYLMALATE DEHYDRATASE SMALL SUBUNIT 2-RELATED-RELATED"/>
    <property type="match status" value="1"/>
</dbReference>
<feature type="domain" description="Aconitase A/isopropylmalate dehydratase small subunit swivel" evidence="11">
    <location>
        <begin position="1"/>
        <end position="125"/>
    </location>
</feature>
<dbReference type="AlphaFoldDB" id="A0A5F2BD18"/>
<gene>
    <name evidence="10 12" type="primary">leuD</name>
    <name evidence="12" type="ORF">EHQ76_09705</name>
</gene>
<dbReference type="OrthoDB" id="9777465at2"/>
<evidence type="ECO:0000313" key="12">
    <source>
        <dbReference type="EMBL" id="TGM03479.1"/>
    </source>
</evidence>
<sequence length="196" mass="22376">MNAWTTHKGTAVPLYRKDIDTDQILPKQFMKKTERTGFGVHLFHNWRYTDEEGKKENPDFVLNQTRYRNASVLVAGENFGCGSSREHAPWALADYGFKAVIAPSFADIFFGNCAKNGIALVKLSQKETEEILSYVNERENAEVYIDLNALVVTVGDKEYNFVLEDSLVNRIRNGWDDVDLTMKQIQKIESFESVLV</sequence>
<dbReference type="InterPro" id="IPR004431">
    <property type="entry name" value="3-IsopropMal_deHydase_ssu"/>
</dbReference>